<evidence type="ECO:0000256" key="8">
    <source>
        <dbReference type="ARBA" id="ARBA00023012"/>
    </source>
</evidence>
<keyword evidence="7" id="KW-0418">Kinase</keyword>
<dbReference type="InterPro" id="IPR005467">
    <property type="entry name" value="His_kinase_dom"/>
</dbReference>
<dbReference type="PANTHER" id="PTHR45339">
    <property type="entry name" value="HYBRID SIGNAL TRANSDUCTION HISTIDINE KINASE J"/>
    <property type="match status" value="1"/>
</dbReference>
<evidence type="ECO:0000256" key="4">
    <source>
        <dbReference type="ARBA" id="ARBA00018672"/>
    </source>
</evidence>
<dbReference type="SMART" id="SM00387">
    <property type="entry name" value="HATPase_c"/>
    <property type="match status" value="1"/>
</dbReference>
<dbReference type="PROSITE" id="PS50110">
    <property type="entry name" value="RESPONSE_REGULATORY"/>
    <property type="match status" value="2"/>
</dbReference>
<dbReference type="FunFam" id="3.30.565.10:FF:000006">
    <property type="entry name" value="Sensor histidine kinase WalK"/>
    <property type="match status" value="1"/>
</dbReference>
<accession>A0AA92L4W1</accession>
<dbReference type="Proteomes" id="UP000596035">
    <property type="component" value="Chromosome"/>
</dbReference>
<dbReference type="Gene3D" id="3.40.50.2300">
    <property type="match status" value="2"/>
</dbReference>
<dbReference type="CDD" id="cd00082">
    <property type="entry name" value="HisKA"/>
    <property type="match status" value="1"/>
</dbReference>
<feature type="modified residue" description="4-aspartylphosphate" evidence="10">
    <location>
        <position position="551"/>
    </location>
</feature>
<feature type="domain" description="Response regulatory" evidence="12">
    <location>
        <begin position="499"/>
        <end position="620"/>
    </location>
</feature>
<dbReference type="InterPro" id="IPR036890">
    <property type="entry name" value="HATPase_C_sf"/>
</dbReference>
<sequence>MMPDNRPFSQWDASSLPVIAFAPTSHAVLYHNPAAAHLEPGGLIAGLPSEERAALLSALDGQSGDPVFLHAGGEVYSPLMLPAGGCTLCLFQAVTGYYNRTRDALDQALMASEAKTTFLSEMSHDIRTPMGAIAGLTDIALSQPGSPTKVTECLKKIKVASEHMMSLLNEVLDMSRIESGRVQIQPEPTNLSDLLHEILIVARPQADSGGLRFVLEMGRIARENLVLDSVRLKQVCLNLLSNAIKYTPRGGRVDMAFAVLPAGDGDSVTMHVQVKDNGIGMSREFLMKLFTPFEREEKSSVHKIQGTGLGMTITKNLIELMGGQIQVESETDKGSCFTLDLPFTAAPDPDIDGSLEGCKVLLLDSDARQGDLTLSLLKELGMECDWARSAMDAAAYLNDCDLFGTRYQFLLAAEKLEGAEMALLLPELRNRLGQDLPILLLTDSDWSQIEYVFTRSGVDGHIPLPLFKSKLASLLSSYAGGAGRGAPPAEVRCNLSGLRLLLAEDNDLNREIAVELIGESGALIDCAEDGRQAVDMFQNSSPGYYDAILMDVQMPVLGGLDATRELRALARPDAKSVPIIAMTANAFVEDVKKSLEAGMDAHISKPLDIDKVLSTIDSLARGRRP</sequence>
<keyword evidence="8" id="KW-0902">Two-component regulatory system</keyword>
<evidence type="ECO:0000256" key="3">
    <source>
        <dbReference type="ARBA" id="ARBA00012438"/>
    </source>
</evidence>
<keyword evidence="6" id="KW-0808">Transferase</keyword>
<dbReference type="InterPro" id="IPR036097">
    <property type="entry name" value="HisK_dim/P_sf"/>
</dbReference>
<dbReference type="Gene3D" id="3.30.565.10">
    <property type="entry name" value="Histidine kinase-like ATPase, C-terminal domain"/>
    <property type="match status" value="1"/>
</dbReference>
<dbReference type="SMART" id="SM00388">
    <property type="entry name" value="HisKA"/>
    <property type="match status" value="1"/>
</dbReference>
<dbReference type="InterPro" id="IPR003594">
    <property type="entry name" value="HATPase_dom"/>
</dbReference>
<dbReference type="GO" id="GO:0016020">
    <property type="term" value="C:membrane"/>
    <property type="evidence" value="ECO:0007669"/>
    <property type="project" value="UniProtKB-SubCell"/>
</dbReference>
<evidence type="ECO:0000256" key="6">
    <source>
        <dbReference type="ARBA" id="ARBA00022679"/>
    </source>
</evidence>
<dbReference type="SMART" id="SM00448">
    <property type="entry name" value="REC"/>
    <property type="match status" value="1"/>
</dbReference>
<evidence type="ECO:0000256" key="1">
    <source>
        <dbReference type="ARBA" id="ARBA00000085"/>
    </source>
</evidence>
<dbReference type="InterPro" id="IPR003661">
    <property type="entry name" value="HisK_dim/P_dom"/>
</dbReference>
<dbReference type="EMBL" id="CP065321">
    <property type="protein sequence ID" value="QQR28996.1"/>
    <property type="molecule type" value="Genomic_DNA"/>
</dbReference>
<evidence type="ECO:0000256" key="5">
    <source>
        <dbReference type="ARBA" id="ARBA00022553"/>
    </source>
</evidence>
<dbReference type="InterPro" id="IPR011006">
    <property type="entry name" value="CheY-like_superfamily"/>
</dbReference>
<dbReference type="Pfam" id="PF00512">
    <property type="entry name" value="HisKA"/>
    <property type="match status" value="1"/>
</dbReference>
<dbReference type="Pfam" id="PF02518">
    <property type="entry name" value="HATPase_c"/>
    <property type="match status" value="1"/>
</dbReference>
<dbReference type="SUPFAM" id="SSF55874">
    <property type="entry name" value="ATPase domain of HSP90 chaperone/DNA topoisomerase II/histidine kinase"/>
    <property type="match status" value="1"/>
</dbReference>
<dbReference type="CDD" id="cd17546">
    <property type="entry name" value="REC_hyHK_CKI1_RcsC-like"/>
    <property type="match status" value="1"/>
</dbReference>
<evidence type="ECO:0000256" key="7">
    <source>
        <dbReference type="ARBA" id="ARBA00022777"/>
    </source>
</evidence>
<name>A0AA92L4W1_9FIRM</name>
<dbReference type="EC" id="2.7.13.3" evidence="3"/>
<dbReference type="GO" id="GO:0000155">
    <property type="term" value="F:phosphorelay sensor kinase activity"/>
    <property type="evidence" value="ECO:0007669"/>
    <property type="project" value="InterPro"/>
</dbReference>
<evidence type="ECO:0000259" key="12">
    <source>
        <dbReference type="PROSITE" id="PS50110"/>
    </source>
</evidence>
<gene>
    <name evidence="13" type="ORF">I5Q82_13000</name>
</gene>
<keyword evidence="5 10" id="KW-0597">Phosphoprotein</keyword>
<evidence type="ECO:0000256" key="10">
    <source>
        <dbReference type="PROSITE-ProRule" id="PRU00169"/>
    </source>
</evidence>
<evidence type="ECO:0000256" key="9">
    <source>
        <dbReference type="ARBA" id="ARBA00024867"/>
    </source>
</evidence>
<feature type="domain" description="Response regulatory" evidence="12">
    <location>
        <begin position="359"/>
        <end position="479"/>
    </location>
</feature>
<comment type="caution">
    <text evidence="10">Lacks conserved residue(s) required for the propagation of feature annotation.</text>
</comment>
<reference evidence="13 14" key="1">
    <citation type="submission" date="2020-11" db="EMBL/GenBank/DDBJ databases">
        <title>Closed and high quality bacterial genomes of the OMM12 community.</title>
        <authorList>
            <person name="Marbouty M."/>
            <person name="Lamy-Besnier Q."/>
            <person name="Debarbieux L."/>
            <person name="Koszul R."/>
        </authorList>
    </citation>
    <scope>NUCLEOTIDE SEQUENCE [LARGE SCALE GENOMIC DNA]</scope>
    <source>
        <strain evidence="13 14">KB18</strain>
    </source>
</reference>
<evidence type="ECO:0000313" key="13">
    <source>
        <dbReference type="EMBL" id="QQR28996.1"/>
    </source>
</evidence>
<dbReference type="SUPFAM" id="SSF47384">
    <property type="entry name" value="Homodimeric domain of signal transducing histidine kinase"/>
    <property type="match status" value="1"/>
</dbReference>
<dbReference type="InterPro" id="IPR001789">
    <property type="entry name" value="Sig_transdc_resp-reg_receiver"/>
</dbReference>
<organism evidence="13 14">
    <name type="scientific">Acutalibacter muris</name>
    <dbReference type="NCBI Taxonomy" id="1796620"/>
    <lineage>
        <taxon>Bacteria</taxon>
        <taxon>Bacillati</taxon>
        <taxon>Bacillota</taxon>
        <taxon>Clostridia</taxon>
        <taxon>Eubacteriales</taxon>
        <taxon>Acutalibacteraceae</taxon>
        <taxon>Acutalibacter</taxon>
    </lineage>
</organism>
<dbReference type="PANTHER" id="PTHR45339:SF5">
    <property type="entry name" value="HISTIDINE KINASE"/>
    <property type="match status" value="1"/>
</dbReference>
<dbReference type="SUPFAM" id="SSF52172">
    <property type="entry name" value="CheY-like"/>
    <property type="match status" value="2"/>
</dbReference>
<proteinExistence type="predicted"/>
<dbReference type="Gene3D" id="1.10.287.130">
    <property type="match status" value="1"/>
</dbReference>
<protein>
    <recommendedName>
        <fullName evidence="4">Stage 0 sporulation protein A homolog</fullName>
        <ecNumber evidence="3">2.7.13.3</ecNumber>
    </recommendedName>
</protein>
<evidence type="ECO:0000313" key="14">
    <source>
        <dbReference type="Proteomes" id="UP000596035"/>
    </source>
</evidence>
<dbReference type="AlphaFoldDB" id="A0AA92L4W1"/>
<dbReference type="PRINTS" id="PR00344">
    <property type="entry name" value="BCTRLSENSOR"/>
</dbReference>
<dbReference type="Pfam" id="PF00072">
    <property type="entry name" value="Response_reg"/>
    <property type="match status" value="1"/>
</dbReference>
<evidence type="ECO:0000259" key="11">
    <source>
        <dbReference type="PROSITE" id="PS50109"/>
    </source>
</evidence>
<evidence type="ECO:0000256" key="2">
    <source>
        <dbReference type="ARBA" id="ARBA00004370"/>
    </source>
</evidence>
<dbReference type="InterPro" id="IPR004358">
    <property type="entry name" value="Sig_transdc_His_kin-like_C"/>
</dbReference>
<comment type="catalytic activity">
    <reaction evidence="1">
        <text>ATP + protein L-histidine = ADP + protein N-phospho-L-histidine.</text>
        <dbReference type="EC" id="2.7.13.3"/>
    </reaction>
</comment>
<comment type="subcellular location">
    <subcellularLocation>
        <location evidence="2">Membrane</location>
    </subcellularLocation>
</comment>
<comment type="function">
    <text evidence="9">May play the central regulatory role in sporulation. It may be an element of the effector pathway responsible for the activation of sporulation genes in response to nutritional stress. Spo0A may act in concert with spo0H (a sigma factor) to control the expression of some genes that are critical to the sporulation process.</text>
</comment>
<dbReference type="PROSITE" id="PS50109">
    <property type="entry name" value="HIS_KIN"/>
    <property type="match status" value="1"/>
</dbReference>
<feature type="domain" description="Histidine kinase" evidence="11">
    <location>
        <begin position="121"/>
        <end position="345"/>
    </location>
</feature>